<evidence type="ECO:0000256" key="2">
    <source>
        <dbReference type="ARBA" id="ARBA00020112"/>
    </source>
</evidence>
<dbReference type="SUPFAM" id="SSF55229">
    <property type="entry name" value="Cell division protein MinE topological specificity domain"/>
    <property type="match status" value="1"/>
</dbReference>
<dbReference type="AlphaFoldDB" id="A0A1H6RHY9"/>
<dbReference type="NCBIfam" id="NF001422">
    <property type="entry name" value="PRK00296.1"/>
    <property type="match status" value="1"/>
</dbReference>
<comment type="similarity">
    <text evidence="1 6">Belongs to the MinE family.</text>
</comment>
<dbReference type="STRING" id="64971.SAMN05421831_103221"/>
<keyword evidence="3 6" id="KW-0132">Cell division</keyword>
<dbReference type="NCBIfam" id="TIGR01215">
    <property type="entry name" value="minE"/>
    <property type="match status" value="1"/>
</dbReference>
<evidence type="ECO:0000256" key="3">
    <source>
        <dbReference type="ARBA" id="ARBA00022618"/>
    </source>
</evidence>
<dbReference type="EMBL" id="FNYH01000003">
    <property type="protein sequence ID" value="SEI52924.1"/>
    <property type="molecule type" value="Genomic_DNA"/>
</dbReference>
<evidence type="ECO:0000256" key="1">
    <source>
        <dbReference type="ARBA" id="ARBA00008168"/>
    </source>
</evidence>
<name>A0A1H6RHY9_9GAMM</name>
<keyword evidence="8" id="KW-1185">Reference proteome</keyword>
<dbReference type="InterPro" id="IPR036707">
    <property type="entry name" value="MinE_sf"/>
</dbReference>
<dbReference type="GO" id="GO:0032955">
    <property type="term" value="P:regulation of division septum assembly"/>
    <property type="evidence" value="ECO:0007669"/>
    <property type="project" value="InterPro"/>
</dbReference>
<dbReference type="Proteomes" id="UP000242999">
    <property type="component" value="Unassembled WGS sequence"/>
</dbReference>
<protein>
    <recommendedName>
        <fullName evidence="2 6">Cell division topological specificity factor</fullName>
    </recommendedName>
</protein>
<dbReference type="HAMAP" id="MF_00262">
    <property type="entry name" value="MinE"/>
    <property type="match status" value="1"/>
</dbReference>
<dbReference type="GO" id="GO:0042802">
    <property type="term" value="F:identical protein binding"/>
    <property type="evidence" value="ECO:0007669"/>
    <property type="project" value="UniProtKB-ARBA"/>
</dbReference>
<reference evidence="8" key="1">
    <citation type="submission" date="2016-10" db="EMBL/GenBank/DDBJ databases">
        <authorList>
            <person name="Varghese N."/>
            <person name="Submissions S."/>
        </authorList>
    </citation>
    <scope>NUCLEOTIDE SEQUENCE [LARGE SCALE GENOMIC DNA]</scope>
    <source>
        <strain evidence="8">DSM 7165</strain>
    </source>
</reference>
<dbReference type="RefSeq" id="WP_093308869.1">
    <property type="nucleotide sequence ID" value="NZ_FNYH01000003.1"/>
</dbReference>
<proteinExistence type="inferred from homology"/>
<dbReference type="Gene3D" id="3.30.1070.10">
    <property type="entry name" value="Cell division topological specificity factor MinE"/>
    <property type="match status" value="1"/>
</dbReference>
<evidence type="ECO:0000256" key="5">
    <source>
        <dbReference type="ARBA" id="ARBA00025265"/>
    </source>
</evidence>
<keyword evidence="4 6" id="KW-0131">Cell cycle</keyword>
<evidence type="ECO:0000313" key="8">
    <source>
        <dbReference type="Proteomes" id="UP000242999"/>
    </source>
</evidence>
<evidence type="ECO:0000256" key="6">
    <source>
        <dbReference type="HAMAP-Rule" id="MF_00262"/>
    </source>
</evidence>
<gene>
    <name evidence="6" type="primary">minE</name>
    <name evidence="7" type="ORF">SAMN05421831_103221</name>
</gene>
<evidence type="ECO:0000313" key="7">
    <source>
        <dbReference type="EMBL" id="SEI52924.1"/>
    </source>
</evidence>
<dbReference type="OrthoDB" id="9802655at2"/>
<dbReference type="FunFam" id="3.30.1070.10:FF:000001">
    <property type="entry name" value="Cell division topological specificity factor"/>
    <property type="match status" value="1"/>
</dbReference>
<sequence>MNFLEYFKREQPCSANVAKERLKIIVAHERLSRDQPDYLPRLQREIMEVVARYVKIAEDHVQVTVDHNGNYSVLELNITLPKSA</sequence>
<organism evidence="7 8">
    <name type="scientific">Allopseudospirillum japonicum</name>
    <dbReference type="NCBI Taxonomy" id="64971"/>
    <lineage>
        <taxon>Bacteria</taxon>
        <taxon>Pseudomonadati</taxon>
        <taxon>Pseudomonadota</taxon>
        <taxon>Gammaproteobacteria</taxon>
        <taxon>Oceanospirillales</taxon>
        <taxon>Oceanospirillaceae</taxon>
        <taxon>Allopseudospirillum</taxon>
    </lineage>
</organism>
<dbReference type="InterPro" id="IPR005527">
    <property type="entry name" value="MinE"/>
</dbReference>
<dbReference type="Pfam" id="PF03776">
    <property type="entry name" value="MinE"/>
    <property type="match status" value="1"/>
</dbReference>
<accession>A0A1H6RHY9</accession>
<comment type="function">
    <text evidence="5 6">Prevents the cell division inhibition by proteins MinC and MinD at internal division sites while permitting inhibition at polar sites. This ensures cell division at the proper site by restricting the formation of a division septum at the midpoint of the long axis of the cell.</text>
</comment>
<evidence type="ECO:0000256" key="4">
    <source>
        <dbReference type="ARBA" id="ARBA00023306"/>
    </source>
</evidence>
<dbReference type="GO" id="GO:0051301">
    <property type="term" value="P:cell division"/>
    <property type="evidence" value="ECO:0007669"/>
    <property type="project" value="UniProtKB-KW"/>
</dbReference>